<name>F9WBE4_TRYCI</name>
<organism evidence="3 4">
    <name type="scientific">Trypanosoma congolense (strain IL3000)</name>
    <dbReference type="NCBI Taxonomy" id="1068625"/>
    <lineage>
        <taxon>Eukaryota</taxon>
        <taxon>Discoba</taxon>
        <taxon>Euglenozoa</taxon>
        <taxon>Kinetoplastea</taxon>
        <taxon>Metakinetoplastina</taxon>
        <taxon>Trypanosomatida</taxon>
        <taxon>Trypanosomatidae</taxon>
        <taxon>Trypanosoma</taxon>
        <taxon>Nannomonas</taxon>
    </lineage>
</organism>
<dbReference type="OMA" id="IMVERIS"/>
<accession>F9WBE4</accession>
<comment type="caution">
    <text evidence="3">The sequence shown here is derived from an EMBL/GenBank/DDBJ whole genome shotgun (WGS) entry which is preliminary data.</text>
</comment>
<evidence type="ECO:0000313" key="3">
    <source>
        <dbReference type="EMBL" id="CCD14576.1"/>
    </source>
</evidence>
<gene>
    <name evidence="3" type="ORF">TCIL3000_0_51800</name>
</gene>
<dbReference type="AlphaFoldDB" id="F9WBE4"/>
<dbReference type="Gene3D" id="3.50.30.30">
    <property type="match status" value="1"/>
</dbReference>
<reference evidence="4" key="1">
    <citation type="submission" date="2011-07" db="EMBL/GenBank/DDBJ databases">
        <title>Divergent evolution of antigenic variation in African trypanosomes.</title>
        <authorList>
            <person name="Jackson A.P."/>
            <person name="Berry A."/>
            <person name="Allison H.C."/>
            <person name="Burton P."/>
            <person name="Anderson J."/>
            <person name="Aslett M."/>
            <person name="Brown R."/>
            <person name="Corton N."/>
            <person name="Harris D."/>
            <person name="Hauser H."/>
            <person name="Gamble J."/>
            <person name="Gilderthorp R."/>
            <person name="McQuillan J."/>
            <person name="Quail M.A."/>
            <person name="Sanders M."/>
            <person name="Van Tonder A."/>
            <person name="Ginger M.L."/>
            <person name="Donelson J.E."/>
            <person name="Field M.C."/>
            <person name="Barry J.D."/>
            <person name="Berriman M."/>
            <person name="Hertz-Fowler C."/>
        </authorList>
    </citation>
    <scope>NUCLEOTIDE SEQUENCE [LARGE SCALE GENOMIC DNA]</scope>
    <source>
        <strain evidence="4">IL3000</strain>
    </source>
</reference>
<evidence type="ECO:0000256" key="1">
    <source>
        <dbReference type="SAM" id="SignalP"/>
    </source>
</evidence>
<dbReference type="InterPro" id="IPR003137">
    <property type="entry name" value="PA_domain"/>
</dbReference>
<keyword evidence="4" id="KW-1185">Reference proteome</keyword>
<protein>
    <submittedName>
        <fullName evidence="3">WGS project CAEQ00000000 data, annotated contig 2094</fullName>
    </submittedName>
</protein>
<sequence>MATWRSLAFGLLVCCALLCSDVHVTALTLHRPSYLSQRKMRSAEAGYGPPPMSGRSYRGKVVAVETKVLCDDGTAKTEWVDAILITRGGGCSQGRQALRAQSLGAVGLLVTDDGVGSEDEAEVDIPVERISKNDYASIMVALNNNIVVEATLGIPLNVLRYGF</sequence>
<keyword evidence="1" id="KW-0732">Signal</keyword>
<dbReference type="Proteomes" id="UP000000702">
    <property type="component" value="Unassembled WGS sequence"/>
</dbReference>
<proteinExistence type="predicted"/>
<feature type="domain" description="PA" evidence="2">
    <location>
        <begin position="59"/>
        <end position="136"/>
    </location>
</feature>
<reference evidence="3 4" key="2">
    <citation type="journal article" date="2012" name="Proc. Natl. Acad. Sci. U.S.A.">
        <title>Antigenic diversity is generated by distinct evolutionary mechanisms in African trypanosome species.</title>
        <authorList>
            <person name="Jackson A.P."/>
            <person name="Berry A."/>
            <person name="Aslett M."/>
            <person name="Allison H.C."/>
            <person name="Burton P."/>
            <person name="Vavrova-Anderson J."/>
            <person name="Brown R."/>
            <person name="Browne H."/>
            <person name="Corton N."/>
            <person name="Hauser H."/>
            <person name="Gamble J."/>
            <person name="Gilderthorp R."/>
            <person name="Marcello L."/>
            <person name="McQuillan J."/>
            <person name="Otto T.D."/>
            <person name="Quail M.A."/>
            <person name="Sanders M.J."/>
            <person name="van Tonder A."/>
            <person name="Ginger M.L."/>
            <person name="Field M.C."/>
            <person name="Barry J.D."/>
            <person name="Hertz-Fowler C."/>
            <person name="Berriman M."/>
        </authorList>
    </citation>
    <scope>NUCLEOTIDE SEQUENCE [LARGE SCALE GENOMIC DNA]</scope>
    <source>
        <strain evidence="3 4">IL3000</strain>
    </source>
</reference>
<dbReference type="InterPro" id="IPR046450">
    <property type="entry name" value="PA_dom_sf"/>
</dbReference>
<dbReference type="VEuPathDB" id="TriTrypDB:TcIL3000_0_51800"/>
<evidence type="ECO:0000259" key="2">
    <source>
        <dbReference type="Pfam" id="PF02225"/>
    </source>
</evidence>
<dbReference type="EMBL" id="CAEQ01001568">
    <property type="protein sequence ID" value="CCD14576.1"/>
    <property type="molecule type" value="Genomic_DNA"/>
</dbReference>
<dbReference type="SUPFAM" id="SSF52025">
    <property type="entry name" value="PA domain"/>
    <property type="match status" value="1"/>
</dbReference>
<feature type="chain" id="PRO_5003390104" evidence="1">
    <location>
        <begin position="27"/>
        <end position="163"/>
    </location>
</feature>
<dbReference type="Pfam" id="PF02225">
    <property type="entry name" value="PA"/>
    <property type="match status" value="1"/>
</dbReference>
<feature type="signal peptide" evidence="1">
    <location>
        <begin position="1"/>
        <end position="26"/>
    </location>
</feature>
<evidence type="ECO:0000313" key="4">
    <source>
        <dbReference type="Proteomes" id="UP000000702"/>
    </source>
</evidence>